<dbReference type="InterPro" id="IPR002213">
    <property type="entry name" value="UDP_glucos_trans"/>
</dbReference>
<gene>
    <name evidence="6" type="ORF">ACFFH7_03735</name>
</gene>
<dbReference type="PANTHER" id="PTHR48050">
    <property type="entry name" value="STEROL 3-BETA-GLUCOSYLTRANSFERASE"/>
    <property type="match status" value="1"/>
</dbReference>
<keyword evidence="7" id="KW-1185">Reference proteome</keyword>
<reference evidence="6 7" key="1">
    <citation type="submission" date="2024-09" db="EMBL/GenBank/DDBJ databases">
        <authorList>
            <person name="Sun Q."/>
            <person name="Mori K."/>
        </authorList>
    </citation>
    <scope>NUCLEOTIDE SEQUENCE [LARGE SCALE GENOMIC DNA]</scope>
    <source>
        <strain evidence="6 7">TBRC 1432</strain>
    </source>
</reference>
<dbReference type="PANTHER" id="PTHR48050:SF13">
    <property type="entry name" value="STEROL 3-BETA-GLUCOSYLTRANSFERASE UGT80A2"/>
    <property type="match status" value="1"/>
</dbReference>
<dbReference type="InterPro" id="IPR048284">
    <property type="entry name" value="EryCIII-like_N"/>
</dbReference>
<dbReference type="CDD" id="cd03784">
    <property type="entry name" value="GT1_Gtf-like"/>
    <property type="match status" value="1"/>
</dbReference>
<proteinExistence type="inferred from homology"/>
<organism evidence="6 7">
    <name type="scientific">Kutzneria chonburiensis</name>
    <dbReference type="NCBI Taxonomy" id="1483604"/>
    <lineage>
        <taxon>Bacteria</taxon>
        <taxon>Bacillati</taxon>
        <taxon>Actinomycetota</taxon>
        <taxon>Actinomycetes</taxon>
        <taxon>Pseudonocardiales</taxon>
        <taxon>Pseudonocardiaceae</taxon>
        <taxon>Kutzneria</taxon>
    </lineage>
</organism>
<dbReference type="SUPFAM" id="SSF53756">
    <property type="entry name" value="UDP-Glycosyltransferase/glycogen phosphorylase"/>
    <property type="match status" value="1"/>
</dbReference>
<evidence type="ECO:0000259" key="5">
    <source>
        <dbReference type="Pfam" id="PF21036"/>
    </source>
</evidence>
<evidence type="ECO:0000313" key="6">
    <source>
        <dbReference type="EMBL" id="MFC0540576.1"/>
    </source>
</evidence>
<dbReference type="Pfam" id="PF06722">
    <property type="entry name" value="EryCIII-like_C"/>
    <property type="match status" value="1"/>
</dbReference>
<evidence type="ECO:0000256" key="1">
    <source>
        <dbReference type="ARBA" id="ARBA00006962"/>
    </source>
</evidence>
<evidence type="ECO:0000256" key="2">
    <source>
        <dbReference type="ARBA" id="ARBA00022676"/>
    </source>
</evidence>
<protein>
    <submittedName>
        <fullName evidence="6">Nucleotide disphospho-sugar-binding domain-containing protein</fullName>
    </submittedName>
</protein>
<feature type="domain" description="Erythromycin biosynthesis protein CIII-like N-terminal" evidence="5">
    <location>
        <begin position="22"/>
        <end position="229"/>
    </location>
</feature>
<dbReference type="Proteomes" id="UP001589810">
    <property type="component" value="Unassembled WGS sequence"/>
</dbReference>
<evidence type="ECO:0000313" key="7">
    <source>
        <dbReference type="Proteomes" id="UP001589810"/>
    </source>
</evidence>
<dbReference type="RefSeq" id="WP_273939374.1">
    <property type="nucleotide sequence ID" value="NZ_CP097263.1"/>
</dbReference>
<keyword evidence="3" id="KW-0808">Transferase</keyword>
<dbReference type="EMBL" id="JBHLUD010000001">
    <property type="protein sequence ID" value="MFC0540576.1"/>
    <property type="molecule type" value="Genomic_DNA"/>
</dbReference>
<dbReference type="InterPro" id="IPR010610">
    <property type="entry name" value="EryCIII-like_C"/>
</dbReference>
<dbReference type="InterPro" id="IPR050426">
    <property type="entry name" value="Glycosyltransferase_28"/>
</dbReference>
<dbReference type="Pfam" id="PF21036">
    <property type="entry name" value="EryCIII-like_N"/>
    <property type="match status" value="1"/>
</dbReference>
<evidence type="ECO:0000259" key="4">
    <source>
        <dbReference type="Pfam" id="PF06722"/>
    </source>
</evidence>
<evidence type="ECO:0000256" key="3">
    <source>
        <dbReference type="ARBA" id="ARBA00022679"/>
    </source>
</evidence>
<comment type="similarity">
    <text evidence="1">Belongs to the glycosyltransferase 28 family.</text>
</comment>
<name>A0ABV6MJV9_9PSEU</name>
<comment type="caution">
    <text evidence="6">The sequence shown here is derived from an EMBL/GenBank/DDBJ whole genome shotgun (WGS) entry which is preliminary data.</text>
</comment>
<feature type="domain" description="Erythromycin biosynthesis protein CIII-like C-terminal" evidence="4">
    <location>
        <begin position="248"/>
        <end position="393"/>
    </location>
</feature>
<sequence length="395" mass="42136">MRVLFVATGALPHLFPLVPLAWACRAAGHEVRLASTAAVADELVRTGLPAVVLAAAPDPRLAEVRQRLIPLIHTQPPWPPDWATHVQLLAEAQREYLRLLGTALALGADAMLDDLVFFAQQWKPDIVVHDAISYAGEVVAQKLGIPNVRHNFGVATQPPLYAGIPEYHDLFNRHHTAVRTEPTATVDVTPPTMRLLDQPVISERYVPYNGSGVVPTPEGGRPRVCVTWGHTSARALGAAAAAPYLLAIEAMAGIDAQLVIVTTTAQLKALPELESTVWTAPDTPLHLVLPHCDLLVHQGGDGTTLTAASLGVPQLAITRKPDAEIVGARIAACGIGKHLYYQEIRDGDGVSTVQRAVAELLEDRARLTAAGALRAEIEQQPPPAAIEPELAALAG</sequence>
<accession>A0ABV6MJV9</accession>
<dbReference type="Gene3D" id="3.40.50.2000">
    <property type="entry name" value="Glycogen Phosphorylase B"/>
    <property type="match status" value="2"/>
</dbReference>
<keyword evidence="2" id="KW-0328">Glycosyltransferase</keyword>